<evidence type="ECO:0000256" key="2">
    <source>
        <dbReference type="ARBA" id="ARBA00022574"/>
    </source>
</evidence>
<dbReference type="GO" id="GO:0005730">
    <property type="term" value="C:nucleolus"/>
    <property type="evidence" value="ECO:0007669"/>
    <property type="project" value="TreeGrafter"/>
</dbReference>
<feature type="region of interest" description="Disordered" evidence="6">
    <location>
        <begin position="35"/>
        <end position="61"/>
    </location>
</feature>
<dbReference type="InterPro" id="IPR036322">
    <property type="entry name" value="WD40_repeat_dom_sf"/>
</dbReference>
<feature type="repeat" description="WD" evidence="5">
    <location>
        <begin position="63"/>
        <end position="104"/>
    </location>
</feature>
<name>A0A0D0AA02_9AGAM</name>
<evidence type="ECO:0000256" key="3">
    <source>
        <dbReference type="ARBA" id="ARBA00022737"/>
    </source>
</evidence>
<feature type="repeat" description="WD" evidence="5">
    <location>
        <begin position="275"/>
        <end position="316"/>
    </location>
</feature>
<dbReference type="CDD" id="cd00200">
    <property type="entry name" value="WD40"/>
    <property type="match status" value="1"/>
</dbReference>
<evidence type="ECO:0000313" key="8">
    <source>
        <dbReference type="Proteomes" id="UP000054485"/>
    </source>
</evidence>
<sequence length="395" mass="43337">MSFGPEHPVAPSDGEVLSSESDFLATLPVAEDMTSDSEALAMSATEEAKPPSQPQKPTPKQEFVGHKDYVWAFVFLHDNIHIVSGSWDGTMRKWNCDTGLLVGEPWTGKGGCIHALVLSPDGKTIACGRMDGSVQRWITDSGKMIEGVWTGHSREVRSLAWSPSGKHIASGSRDGTIIIRKHDSGETEVGPIKAEQHWVNVLVYSPSGDRIASGGLNATICIWNTKTGKLVVGPIEELGASVTSLLWSSDSGRVYTASDKFVRVFDSNSGIELHRFEHDDLVNSITLSPKYNVLACVGQPGVAQLWDTESREPLLSQPFIDHQTLRCISFSQDGRYLASSGLGRKLILWTVKDIVPELAVRVFTPIPQVDKLYSRKFDSSHQHRLALTSMLQIFN</sequence>
<dbReference type="HOGENOM" id="CLU_000288_57_33_1"/>
<evidence type="ECO:0000256" key="5">
    <source>
        <dbReference type="PROSITE-ProRule" id="PRU00221"/>
    </source>
</evidence>
<reference evidence="7 8" key="1">
    <citation type="submission" date="2014-04" db="EMBL/GenBank/DDBJ databases">
        <authorList>
            <consortium name="DOE Joint Genome Institute"/>
            <person name="Kuo A."/>
            <person name="Ruytinx J."/>
            <person name="Rineau F."/>
            <person name="Colpaert J."/>
            <person name="Kohler A."/>
            <person name="Nagy L.G."/>
            <person name="Floudas D."/>
            <person name="Copeland A."/>
            <person name="Barry K.W."/>
            <person name="Cichocki N."/>
            <person name="Veneault-Fourrey C."/>
            <person name="LaButti K."/>
            <person name="Lindquist E.A."/>
            <person name="Lipzen A."/>
            <person name="Lundell T."/>
            <person name="Morin E."/>
            <person name="Murat C."/>
            <person name="Sun H."/>
            <person name="Tunlid A."/>
            <person name="Henrissat B."/>
            <person name="Grigoriev I.V."/>
            <person name="Hibbett D.S."/>
            <person name="Martin F."/>
            <person name="Nordberg H.P."/>
            <person name="Cantor M.N."/>
            <person name="Hua S.X."/>
        </authorList>
    </citation>
    <scope>NUCLEOTIDE SEQUENCE [LARGE SCALE GENOMIC DNA]</scope>
    <source>
        <strain evidence="7 8">UH-Slu-Lm8-n1</strain>
    </source>
</reference>
<evidence type="ECO:0000256" key="4">
    <source>
        <dbReference type="ARBA" id="ARBA00023242"/>
    </source>
</evidence>
<dbReference type="PANTHER" id="PTHR19848">
    <property type="entry name" value="WD40 REPEAT PROTEIN"/>
    <property type="match status" value="1"/>
</dbReference>
<dbReference type="AlphaFoldDB" id="A0A0D0AA02"/>
<dbReference type="InterPro" id="IPR001680">
    <property type="entry name" value="WD40_rpt"/>
</dbReference>
<dbReference type="InterPro" id="IPR019775">
    <property type="entry name" value="WD40_repeat_CS"/>
</dbReference>
<comment type="subcellular location">
    <subcellularLocation>
        <location evidence="1">Nucleus</location>
    </subcellularLocation>
</comment>
<keyword evidence="3" id="KW-0677">Repeat</keyword>
<dbReference type="Gene3D" id="2.130.10.10">
    <property type="entry name" value="YVTN repeat-like/Quinoprotein amine dehydrogenase"/>
    <property type="match status" value="2"/>
</dbReference>
<proteinExistence type="predicted"/>
<reference evidence="8" key="2">
    <citation type="submission" date="2015-01" db="EMBL/GenBank/DDBJ databases">
        <title>Evolutionary Origins and Diversification of the Mycorrhizal Mutualists.</title>
        <authorList>
            <consortium name="DOE Joint Genome Institute"/>
            <consortium name="Mycorrhizal Genomics Consortium"/>
            <person name="Kohler A."/>
            <person name="Kuo A."/>
            <person name="Nagy L.G."/>
            <person name="Floudas D."/>
            <person name="Copeland A."/>
            <person name="Barry K.W."/>
            <person name="Cichocki N."/>
            <person name="Veneault-Fourrey C."/>
            <person name="LaButti K."/>
            <person name="Lindquist E.A."/>
            <person name="Lipzen A."/>
            <person name="Lundell T."/>
            <person name="Morin E."/>
            <person name="Murat C."/>
            <person name="Riley R."/>
            <person name="Ohm R."/>
            <person name="Sun H."/>
            <person name="Tunlid A."/>
            <person name="Henrissat B."/>
            <person name="Grigoriev I.V."/>
            <person name="Hibbett D.S."/>
            <person name="Martin F."/>
        </authorList>
    </citation>
    <scope>NUCLEOTIDE SEQUENCE [LARGE SCALE GENOMIC DNA]</scope>
    <source>
        <strain evidence="8">UH-Slu-Lm8-n1</strain>
    </source>
</reference>
<dbReference type="Proteomes" id="UP000054485">
    <property type="component" value="Unassembled WGS sequence"/>
</dbReference>
<keyword evidence="4" id="KW-0539">Nucleus</keyword>
<protein>
    <recommendedName>
        <fullName evidence="9">WD40 repeat-like protein</fullName>
    </recommendedName>
</protein>
<dbReference type="PROSITE" id="PS00678">
    <property type="entry name" value="WD_REPEATS_1"/>
    <property type="match status" value="1"/>
</dbReference>
<accession>A0A0D0AA02</accession>
<dbReference type="OrthoDB" id="674604at2759"/>
<dbReference type="STRING" id="930992.A0A0D0AA02"/>
<evidence type="ECO:0000313" key="7">
    <source>
        <dbReference type="EMBL" id="KIK38626.1"/>
    </source>
</evidence>
<dbReference type="InParanoid" id="A0A0D0AA02"/>
<dbReference type="SMART" id="SM00320">
    <property type="entry name" value="WD40"/>
    <property type="match status" value="7"/>
</dbReference>
<feature type="repeat" description="WD" evidence="5">
    <location>
        <begin position="192"/>
        <end position="233"/>
    </location>
</feature>
<evidence type="ECO:0000256" key="1">
    <source>
        <dbReference type="ARBA" id="ARBA00004123"/>
    </source>
</evidence>
<feature type="repeat" description="WD" evidence="5">
    <location>
        <begin position="149"/>
        <end position="179"/>
    </location>
</feature>
<organism evidence="7 8">
    <name type="scientific">Suillus luteus UH-Slu-Lm8-n1</name>
    <dbReference type="NCBI Taxonomy" id="930992"/>
    <lineage>
        <taxon>Eukaryota</taxon>
        <taxon>Fungi</taxon>
        <taxon>Dikarya</taxon>
        <taxon>Basidiomycota</taxon>
        <taxon>Agaricomycotina</taxon>
        <taxon>Agaricomycetes</taxon>
        <taxon>Agaricomycetidae</taxon>
        <taxon>Boletales</taxon>
        <taxon>Suillineae</taxon>
        <taxon>Suillaceae</taxon>
        <taxon>Suillus</taxon>
    </lineage>
</organism>
<dbReference type="SUPFAM" id="SSF50978">
    <property type="entry name" value="WD40 repeat-like"/>
    <property type="match status" value="1"/>
</dbReference>
<dbReference type="PANTHER" id="PTHR19848:SF0">
    <property type="entry name" value="NOTCHLESS PROTEIN HOMOLOG 1"/>
    <property type="match status" value="1"/>
</dbReference>
<dbReference type="EMBL" id="KN835382">
    <property type="protein sequence ID" value="KIK38626.1"/>
    <property type="molecule type" value="Genomic_DNA"/>
</dbReference>
<dbReference type="GO" id="GO:0000027">
    <property type="term" value="P:ribosomal large subunit assembly"/>
    <property type="evidence" value="ECO:0007669"/>
    <property type="project" value="TreeGrafter"/>
</dbReference>
<keyword evidence="8" id="KW-1185">Reference proteome</keyword>
<keyword evidence="2 5" id="KW-0853">WD repeat</keyword>
<dbReference type="PROSITE" id="PS50082">
    <property type="entry name" value="WD_REPEATS_2"/>
    <property type="match status" value="4"/>
</dbReference>
<gene>
    <name evidence="7" type="ORF">CY34DRAFT_809145</name>
</gene>
<dbReference type="Pfam" id="PF00400">
    <property type="entry name" value="WD40"/>
    <property type="match status" value="6"/>
</dbReference>
<evidence type="ECO:0000256" key="6">
    <source>
        <dbReference type="SAM" id="MobiDB-lite"/>
    </source>
</evidence>
<dbReference type="InterPro" id="IPR015943">
    <property type="entry name" value="WD40/YVTN_repeat-like_dom_sf"/>
</dbReference>
<evidence type="ECO:0008006" key="9">
    <source>
        <dbReference type="Google" id="ProtNLM"/>
    </source>
</evidence>
<dbReference type="PROSITE" id="PS50294">
    <property type="entry name" value="WD_REPEATS_REGION"/>
    <property type="match status" value="3"/>
</dbReference>